<dbReference type="Gene3D" id="2.40.10.120">
    <property type="match status" value="1"/>
</dbReference>
<evidence type="ECO:0000256" key="2">
    <source>
        <dbReference type="ARBA" id="ARBA00022801"/>
    </source>
</evidence>
<organism evidence="3 4">
    <name type="scientific">Leeuwenhoekiella parthenopeia</name>
    <dbReference type="NCBI Taxonomy" id="2890320"/>
    <lineage>
        <taxon>Bacteria</taxon>
        <taxon>Pseudomonadati</taxon>
        <taxon>Bacteroidota</taxon>
        <taxon>Flavobacteriia</taxon>
        <taxon>Flavobacteriales</taxon>
        <taxon>Flavobacteriaceae</taxon>
        <taxon>Leeuwenhoekiella</taxon>
    </lineage>
</organism>
<name>A0ABS8GRF8_9FLAO</name>
<dbReference type="Pfam" id="PF13365">
    <property type="entry name" value="Trypsin_2"/>
    <property type="match status" value="1"/>
</dbReference>
<keyword evidence="1 3" id="KW-0645">Protease</keyword>
<dbReference type="InterPro" id="IPR051201">
    <property type="entry name" value="Chloro_Bact_Ser_Proteases"/>
</dbReference>
<dbReference type="PANTHER" id="PTHR43343">
    <property type="entry name" value="PEPTIDASE S12"/>
    <property type="match status" value="1"/>
</dbReference>
<comment type="caution">
    <text evidence="3">The sequence shown here is derived from an EMBL/GenBank/DDBJ whole genome shotgun (WGS) entry which is preliminary data.</text>
</comment>
<dbReference type="Proteomes" id="UP001197770">
    <property type="component" value="Unassembled WGS sequence"/>
</dbReference>
<dbReference type="GO" id="GO:0006508">
    <property type="term" value="P:proteolysis"/>
    <property type="evidence" value="ECO:0007669"/>
    <property type="project" value="UniProtKB-KW"/>
</dbReference>
<evidence type="ECO:0000313" key="3">
    <source>
        <dbReference type="EMBL" id="MCC4212571.1"/>
    </source>
</evidence>
<dbReference type="SUPFAM" id="SSF50494">
    <property type="entry name" value="Trypsin-like serine proteases"/>
    <property type="match status" value="1"/>
</dbReference>
<dbReference type="Gene3D" id="2.30.30.40">
    <property type="entry name" value="SH3 Domains"/>
    <property type="match status" value="1"/>
</dbReference>
<dbReference type="GO" id="GO:0008233">
    <property type="term" value="F:peptidase activity"/>
    <property type="evidence" value="ECO:0007669"/>
    <property type="project" value="UniProtKB-KW"/>
</dbReference>
<evidence type="ECO:0000256" key="1">
    <source>
        <dbReference type="ARBA" id="ARBA00022670"/>
    </source>
</evidence>
<dbReference type="InterPro" id="IPR009003">
    <property type="entry name" value="Peptidase_S1_PA"/>
</dbReference>
<proteinExistence type="predicted"/>
<protein>
    <submittedName>
        <fullName evidence="3">Serine protease</fullName>
    </submittedName>
</protein>
<keyword evidence="4" id="KW-1185">Reference proteome</keyword>
<dbReference type="InterPro" id="IPR001940">
    <property type="entry name" value="Peptidase_S1C"/>
</dbReference>
<keyword evidence="2" id="KW-0378">Hydrolase</keyword>
<dbReference type="RefSeq" id="WP_228229649.1">
    <property type="nucleotide sequence ID" value="NZ_JAJGMW010000008.1"/>
</dbReference>
<sequence>MNLKYLFILYSLFLSIPVFGQKNLILKSDGKLKQSEYIFSEVIEIIPAGNQVKIISGPSSGIYKVRYNGKTGYINEIYFERAGIGGEPSKLPKKSNQISSPKTNWKESEIKNQWSINGMEEIEGIYESVGSYSDVKVPCTNAYGQTLCYMTWRNYEVKYKVALVKANNDYKLIYLSGSPRGSEKVDGCNCDGKRYIAPANNKWISGEVKARLYKTATPDFYKCDWYMGDKSLNSDSYISFDNYAYFKLILSGSESTFIKLYPTVDDRIESNDNMQKSSGSGFALSSNGLIATNQHVVEGANTIKVRGIKGDFTKSYSAKILVEDKNNDIAIIKITDSNFTSLGQIPYSFDNELADVGKSVYALGYPLRASMGDEVKLTNGIISSKTGFQGDITTYQISVPVQPGNSGGPLLNLEGQIVGIINAKHLGAENASYAIKTSYLMNLMQILDTIPLIPKSNMISNKELSEQVKFVKEFVYILEIN</sequence>
<reference evidence="3 4" key="1">
    <citation type="submission" date="2021-11" db="EMBL/GenBank/DDBJ databases">
        <title>Seasonal and diel survey of microbial diversity of the Tyrrhenian coast.</title>
        <authorList>
            <person name="Gattoni G."/>
            <person name="Corral P."/>
        </authorList>
    </citation>
    <scope>NUCLEOTIDE SEQUENCE [LARGE SCALE GENOMIC DNA]</scope>
    <source>
        <strain evidence="3 4">Mr9</strain>
    </source>
</reference>
<dbReference type="EMBL" id="JAJGMW010000008">
    <property type="protein sequence ID" value="MCC4212571.1"/>
    <property type="molecule type" value="Genomic_DNA"/>
</dbReference>
<gene>
    <name evidence="3" type="ORF">LLW17_07575</name>
</gene>
<evidence type="ECO:0000313" key="4">
    <source>
        <dbReference type="Proteomes" id="UP001197770"/>
    </source>
</evidence>
<dbReference type="PANTHER" id="PTHR43343:SF3">
    <property type="entry name" value="PROTEASE DO-LIKE 8, CHLOROPLASTIC"/>
    <property type="match status" value="1"/>
</dbReference>
<accession>A0ABS8GRF8</accession>
<dbReference type="PRINTS" id="PR00834">
    <property type="entry name" value="PROTEASES2C"/>
</dbReference>